<organism evidence="3 4">
    <name type="scientific">Dictyobacter kobayashii</name>
    <dbReference type="NCBI Taxonomy" id="2014872"/>
    <lineage>
        <taxon>Bacteria</taxon>
        <taxon>Bacillati</taxon>
        <taxon>Chloroflexota</taxon>
        <taxon>Ktedonobacteria</taxon>
        <taxon>Ktedonobacterales</taxon>
        <taxon>Dictyobacteraceae</taxon>
        <taxon>Dictyobacter</taxon>
    </lineage>
</organism>
<dbReference type="EMBL" id="BIFS01000002">
    <property type="protein sequence ID" value="GCE24130.1"/>
    <property type="molecule type" value="Genomic_DNA"/>
</dbReference>
<keyword evidence="4" id="KW-1185">Reference proteome</keyword>
<dbReference type="CDD" id="cd16345">
    <property type="entry name" value="LMWP_ArsC"/>
    <property type="match status" value="1"/>
</dbReference>
<protein>
    <submittedName>
        <fullName evidence="3">Protein-tyrosine-phosphatase</fullName>
    </submittedName>
</protein>
<evidence type="ECO:0000256" key="1">
    <source>
        <dbReference type="ARBA" id="ARBA00022849"/>
    </source>
</evidence>
<dbReference type="PANTHER" id="PTHR43428">
    <property type="entry name" value="ARSENATE REDUCTASE"/>
    <property type="match status" value="1"/>
</dbReference>
<comment type="caution">
    <text evidence="3">The sequence shown here is derived from an EMBL/GenBank/DDBJ whole genome shotgun (WGS) entry which is preliminary data.</text>
</comment>
<dbReference type="Gene3D" id="3.40.50.2300">
    <property type="match status" value="1"/>
</dbReference>
<evidence type="ECO:0000313" key="3">
    <source>
        <dbReference type="EMBL" id="GCE24130.1"/>
    </source>
</evidence>
<sequence length="133" mass="15225">MLFICTHNSARSQMAEGLLRQLDNEHFEAYSAGTEATQVRPLAIEAMAELSIDITQQYSKTFQLYLDQPFDIVITVCDTAAEACPFFPGARQLWHWSFPDPSQAQGSHEEQLAVYRAVRDALRQRIEQELQFE</sequence>
<feature type="domain" description="Phosphotyrosine protein phosphatase I" evidence="2">
    <location>
        <begin position="2"/>
        <end position="132"/>
    </location>
</feature>
<dbReference type="PANTHER" id="PTHR43428:SF1">
    <property type="entry name" value="ARSENATE REDUCTASE"/>
    <property type="match status" value="1"/>
</dbReference>
<reference evidence="4" key="1">
    <citation type="submission" date="2018-12" db="EMBL/GenBank/DDBJ databases">
        <title>Tengunoibacter tsumagoiensis gen. nov., sp. nov., Dictyobacter kobayashii sp. nov., D. alpinus sp. nov., and D. joshuensis sp. nov. and description of Dictyobacteraceae fam. nov. within the order Ktedonobacterales isolated from Tengu-no-mugimeshi.</title>
        <authorList>
            <person name="Wang C.M."/>
            <person name="Zheng Y."/>
            <person name="Sakai Y."/>
            <person name="Toyoda A."/>
            <person name="Minakuchi Y."/>
            <person name="Abe K."/>
            <person name="Yokota A."/>
            <person name="Yabe S."/>
        </authorList>
    </citation>
    <scope>NUCLEOTIDE SEQUENCE [LARGE SCALE GENOMIC DNA]</scope>
    <source>
        <strain evidence="4">Uno11</strain>
    </source>
</reference>
<keyword evidence="1" id="KW-0059">Arsenical resistance</keyword>
<evidence type="ECO:0000259" key="2">
    <source>
        <dbReference type="SMART" id="SM00226"/>
    </source>
</evidence>
<accession>A0A402AYD7</accession>
<proteinExistence type="predicted"/>
<name>A0A402AYD7_9CHLR</name>
<dbReference type="GO" id="GO:0046685">
    <property type="term" value="P:response to arsenic-containing substance"/>
    <property type="evidence" value="ECO:0007669"/>
    <property type="project" value="UniProtKB-KW"/>
</dbReference>
<gene>
    <name evidence="3" type="ORF">KDK_79300</name>
</gene>
<evidence type="ECO:0000313" key="4">
    <source>
        <dbReference type="Proteomes" id="UP000287188"/>
    </source>
</evidence>
<dbReference type="SUPFAM" id="SSF52788">
    <property type="entry name" value="Phosphotyrosine protein phosphatases I"/>
    <property type="match status" value="1"/>
</dbReference>
<dbReference type="AlphaFoldDB" id="A0A402AYD7"/>
<dbReference type="SMART" id="SM00226">
    <property type="entry name" value="LMWPc"/>
    <property type="match status" value="1"/>
</dbReference>
<dbReference type="Proteomes" id="UP000287188">
    <property type="component" value="Unassembled WGS sequence"/>
</dbReference>
<dbReference type="Pfam" id="PF01451">
    <property type="entry name" value="LMWPc"/>
    <property type="match status" value="1"/>
</dbReference>
<dbReference type="InterPro" id="IPR023485">
    <property type="entry name" value="Ptyr_pPase"/>
</dbReference>
<dbReference type="InterPro" id="IPR036196">
    <property type="entry name" value="Ptyr_pPase_sf"/>
</dbReference>